<dbReference type="EMBL" id="ACPB03006135">
    <property type="status" value="NOT_ANNOTATED_CDS"/>
    <property type="molecule type" value="Genomic_DNA"/>
</dbReference>
<dbReference type="HOGENOM" id="CLU_563353_0_0_1"/>
<organism evidence="1 2">
    <name type="scientific">Rhodnius prolixus</name>
    <name type="common">Triatomid bug</name>
    <dbReference type="NCBI Taxonomy" id="13249"/>
    <lineage>
        <taxon>Eukaryota</taxon>
        <taxon>Metazoa</taxon>
        <taxon>Ecdysozoa</taxon>
        <taxon>Arthropoda</taxon>
        <taxon>Hexapoda</taxon>
        <taxon>Insecta</taxon>
        <taxon>Pterygota</taxon>
        <taxon>Neoptera</taxon>
        <taxon>Paraneoptera</taxon>
        <taxon>Hemiptera</taxon>
        <taxon>Heteroptera</taxon>
        <taxon>Panheteroptera</taxon>
        <taxon>Cimicomorpha</taxon>
        <taxon>Reduviidae</taxon>
        <taxon>Triatominae</taxon>
        <taxon>Rhodnius</taxon>
    </lineage>
</organism>
<keyword evidence="2" id="KW-1185">Reference proteome</keyword>
<dbReference type="EnsemblMetazoa" id="RPRC011617-RA">
    <property type="protein sequence ID" value="RPRC011617-PA"/>
    <property type="gene ID" value="RPRC011617"/>
</dbReference>
<evidence type="ECO:0008006" key="3">
    <source>
        <dbReference type="Google" id="ProtNLM"/>
    </source>
</evidence>
<dbReference type="VEuPathDB" id="VectorBase:RPRC011617"/>
<dbReference type="InParanoid" id="T1I5P8"/>
<dbReference type="AlphaFoldDB" id="T1I5P8"/>
<accession>T1I5P8</accession>
<dbReference type="Proteomes" id="UP000015103">
    <property type="component" value="Unassembled WGS sequence"/>
</dbReference>
<proteinExistence type="predicted"/>
<reference evidence="1" key="1">
    <citation type="submission" date="2015-05" db="UniProtKB">
        <authorList>
            <consortium name="EnsemblMetazoa"/>
        </authorList>
    </citation>
    <scope>IDENTIFICATION</scope>
</reference>
<dbReference type="eggNOG" id="ENOG502S2S1">
    <property type="taxonomic scope" value="Eukaryota"/>
</dbReference>
<evidence type="ECO:0000313" key="2">
    <source>
        <dbReference type="Proteomes" id="UP000015103"/>
    </source>
</evidence>
<sequence length="485" mass="55843">MCQKAATVSERICLQQALALLRHYEARIEGLEATTAAMCHEATMPRTMYKSDRLLESELDEKVSSSNANTNNGRIIATVLPFTEPLTSDILCPSTSISKLNDCLPQIGSRCRTQADSLTESGVFEAEDEEDDDDEDDLVVSLYTRGTQTEASCQSGEDSLTAELEKLSRIRERMEEKKGECSQQPQLKDVLFYESRVSALEARLAVFESSGDERNKVLSAQLERETLLSAQVHQLKERLARLSAENRRLEEERSELEEMENDTRLRCQKLELKVSALSDKKKGLKKLVEDLRKEMAGRESERRHISRMEALVNSYEQKNQELEEKELEVRYRLQMLENTMPALMMWNLWRVMMLQTGGRPVNMPTVPGIVPSSFPLAEPDNTPLNREEELMAKLKGLENKLNTETRLLEDSRLAEDQLRLKIKELENMLITKDNNIMEILNRDPEEDQEVFDRLSKLAKERIDMDRRIKDLELKEKLYQETLHQA</sequence>
<name>T1I5P8_RHOPR</name>
<dbReference type="EMBL" id="ACPB03006134">
    <property type="status" value="NOT_ANNOTATED_CDS"/>
    <property type="molecule type" value="Genomic_DNA"/>
</dbReference>
<protein>
    <recommendedName>
        <fullName evidence="3">Janus kinase and microtubule-interacting protein C-terminal domain-containing protein</fullName>
    </recommendedName>
</protein>
<evidence type="ECO:0000313" key="1">
    <source>
        <dbReference type="EnsemblMetazoa" id="RPRC011617-PA"/>
    </source>
</evidence>